<dbReference type="PROSITE" id="PS50970">
    <property type="entry name" value="HCY"/>
    <property type="match status" value="1"/>
</dbReference>
<feature type="domain" description="Hcy-binding" evidence="6">
    <location>
        <begin position="2"/>
        <end position="301"/>
    </location>
</feature>
<accession>A0ABX8BIY0</accession>
<dbReference type="PIRSF" id="PIRSF037505">
    <property type="entry name" value="Betaine_HMT"/>
    <property type="match status" value="1"/>
</dbReference>
<dbReference type="InterPro" id="IPR017226">
    <property type="entry name" value="BHMT-like"/>
</dbReference>
<gene>
    <name evidence="7" type="primary">mmuM</name>
    <name evidence="7" type="ORF">KGD84_23020</name>
</gene>
<evidence type="ECO:0000256" key="3">
    <source>
        <dbReference type="ARBA" id="ARBA00022723"/>
    </source>
</evidence>
<name>A0ABX8BIY0_9ACTN</name>
<dbReference type="RefSeq" id="WP_220562507.1">
    <property type="nucleotide sequence ID" value="NZ_CP074133.1"/>
</dbReference>
<keyword evidence="1 5" id="KW-0489">Methyltransferase</keyword>
<dbReference type="NCBIfam" id="NF007020">
    <property type="entry name" value="PRK09485.1"/>
    <property type="match status" value="1"/>
</dbReference>
<dbReference type="InterPro" id="IPR051486">
    <property type="entry name" value="Hcy_S-methyltransferase"/>
</dbReference>
<feature type="binding site" evidence="5">
    <location>
        <position position="287"/>
    </location>
    <ligand>
        <name>Zn(2+)</name>
        <dbReference type="ChEBI" id="CHEBI:29105"/>
    </ligand>
</feature>
<keyword evidence="8" id="KW-1185">Reference proteome</keyword>
<dbReference type="GO" id="GO:0008168">
    <property type="term" value="F:methyltransferase activity"/>
    <property type="evidence" value="ECO:0007669"/>
    <property type="project" value="UniProtKB-KW"/>
</dbReference>
<keyword evidence="2 5" id="KW-0808">Transferase</keyword>
<dbReference type="Gene3D" id="3.20.20.330">
    <property type="entry name" value="Homocysteine-binding-like domain"/>
    <property type="match status" value="1"/>
</dbReference>
<evidence type="ECO:0000256" key="4">
    <source>
        <dbReference type="ARBA" id="ARBA00022833"/>
    </source>
</evidence>
<reference evidence="7 8" key="1">
    <citation type="submission" date="2021-05" db="EMBL/GenBank/DDBJ databases">
        <title>Direct Submission.</title>
        <authorList>
            <person name="Li K."/>
            <person name="Gao J."/>
        </authorList>
    </citation>
    <scope>NUCLEOTIDE SEQUENCE [LARGE SCALE GENOMIC DNA]</scope>
    <source>
        <strain evidence="7 8">Mg02</strain>
    </source>
</reference>
<evidence type="ECO:0000259" key="6">
    <source>
        <dbReference type="PROSITE" id="PS50970"/>
    </source>
</evidence>
<dbReference type="Pfam" id="PF02574">
    <property type="entry name" value="S-methyl_trans"/>
    <property type="match status" value="1"/>
</dbReference>
<keyword evidence="4 5" id="KW-0862">Zinc</keyword>
<feature type="binding site" evidence="5">
    <location>
        <position position="222"/>
    </location>
    <ligand>
        <name>Zn(2+)</name>
        <dbReference type="ChEBI" id="CHEBI:29105"/>
    </ligand>
</feature>
<proteinExistence type="predicted"/>
<dbReference type="EC" id="2.1.1.10" evidence="7"/>
<sequence>MDRVAQAVAGGPPVVLDGGLATLLEEYGYDLSGGLWSARLLAEDPDAIRRVHRAYFEAGAEVATAAGYQAGVPALVARGWSRPEALGLVRRSVELARAERDAFGSGLVAAGVGPYGAALADGSEYTGAYDLDEDGLYAWHRERWRVLADAGADLLACETVPSAAEARALARLVGETPGVRAWLSLSCRDGERLGDGTPVRGLAAELAASGAAGRLVAVGVNCTAPRFVPDLVRAVAAAGFPAVAYPNSGEVWDARARRWTGVSEPEEFGAEAVRWHRAGAVLVGGCCRTGPEHIRSVRRHLHGGGAPRGSEGP</sequence>
<dbReference type="PANTHER" id="PTHR46015">
    <property type="entry name" value="ZGC:172121"/>
    <property type="match status" value="1"/>
</dbReference>
<feature type="binding site" evidence="5">
    <location>
        <position position="286"/>
    </location>
    <ligand>
        <name>Zn(2+)</name>
        <dbReference type="ChEBI" id="CHEBI:29105"/>
    </ligand>
</feature>
<comment type="cofactor">
    <cofactor evidence="5">
        <name>Zn(2+)</name>
        <dbReference type="ChEBI" id="CHEBI:29105"/>
    </cofactor>
</comment>
<protein>
    <submittedName>
        <fullName evidence="7">Homocysteine S-methyltransferase</fullName>
        <ecNumber evidence="7">2.1.1.10</ecNumber>
    </submittedName>
</protein>
<keyword evidence="3 5" id="KW-0479">Metal-binding</keyword>
<evidence type="ECO:0000256" key="2">
    <source>
        <dbReference type="ARBA" id="ARBA00022679"/>
    </source>
</evidence>
<evidence type="ECO:0000313" key="7">
    <source>
        <dbReference type="EMBL" id="QUX21284.1"/>
    </source>
</evidence>
<dbReference type="PANTHER" id="PTHR46015:SF1">
    <property type="entry name" value="HOMOCYSTEINE S-METHYLTRANSFERASE-LIKE ISOFORM 1"/>
    <property type="match status" value="1"/>
</dbReference>
<evidence type="ECO:0000256" key="5">
    <source>
        <dbReference type="PROSITE-ProRule" id="PRU00333"/>
    </source>
</evidence>
<dbReference type="Proteomes" id="UP000676079">
    <property type="component" value="Chromosome"/>
</dbReference>
<evidence type="ECO:0000313" key="8">
    <source>
        <dbReference type="Proteomes" id="UP000676079"/>
    </source>
</evidence>
<dbReference type="GO" id="GO:0032259">
    <property type="term" value="P:methylation"/>
    <property type="evidence" value="ECO:0007669"/>
    <property type="project" value="UniProtKB-KW"/>
</dbReference>
<evidence type="ECO:0000256" key="1">
    <source>
        <dbReference type="ARBA" id="ARBA00022603"/>
    </source>
</evidence>
<organism evidence="7 8">
    <name type="scientific">Nocardiopsis changdeensis</name>
    <dbReference type="NCBI Taxonomy" id="2831969"/>
    <lineage>
        <taxon>Bacteria</taxon>
        <taxon>Bacillati</taxon>
        <taxon>Actinomycetota</taxon>
        <taxon>Actinomycetes</taxon>
        <taxon>Streptosporangiales</taxon>
        <taxon>Nocardiopsidaceae</taxon>
        <taxon>Nocardiopsis</taxon>
    </lineage>
</organism>
<dbReference type="InterPro" id="IPR003726">
    <property type="entry name" value="HCY_dom"/>
</dbReference>
<dbReference type="SUPFAM" id="SSF82282">
    <property type="entry name" value="Homocysteine S-methyltransferase"/>
    <property type="match status" value="1"/>
</dbReference>
<dbReference type="EMBL" id="CP074133">
    <property type="protein sequence ID" value="QUX21284.1"/>
    <property type="molecule type" value="Genomic_DNA"/>
</dbReference>
<dbReference type="InterPro" id="IPR036589">
    <property type="entry name" value="HCY_dom_sf"/>
</dbReference>